<dbReference type="PANTHER" id="PTHR44051:SF8">
    <property type="entry name" value="GLUTATHIONE S-TRANSFERASE GSTA"/>
    <property type="match status" value="1"/>
</dbReference>
<evidence type="ECO:0000259" key="2">
    <source>
        <dbReference type="PROSITE" id="PS50405"/>
    </source>
</evidence>
<dbReference type="Proteomes" id="UP000503336">
    <property type="component" value="Chromosome"/>
</dbReference>
<evidence type="ECO:0000313" key="3">
    <source>
        <dbReference type="EMBL" id="QIE55856.1"/>
    </source>
</evidence>
<keyword evidence="3" id="KW-0808">Transferase</keyword>
<dbReference type="SFLD" id="SFLDS00019">
    <property type="entry name" value="Glutathione_Transferase_(cytos"/>
    <property type="match status" value="1"/>
</dbReference>
<dbReference type="SFLD" id="SFLDG00358">
    <property type="entry name" value="Main_(cytGST)"/>
    <property type="match status" value="1"/>
</dbReference>
<dbReference type="KEGG" id="hdh:G5B40_10575"/>
<name>A0A7L5C017_9RHOB</name>
<dbReference type="InterPro" id="IPR036249">
    <property type="entry name" value="Thioredoxin-like_sf"/>
</dbReference>
<dbReference type="InterPro" id="IPR034345">
    <property type="entry name" value="Gtt2-like_N"/>
</dbReference>
<dbReference type="RefSeq" id="WP_165098308.1">
    <property type="nucleotide sequence ID" value="NZ_CP049056.1"/>
</dbReference>
<dbReference type="Gene3D" id="1.20.1050.10">
    <property type="match status" value="1"/>
</dbReference>
<feature type="domain" description="GST C-terminal" evidence="2">
    <location>
        <begin position="92"/>
        <end position="209"/>
    </location>
</feature>
<evidence type="ECO:0000259" key="1">
    <source>
        <dbReference type="PROSITE" id="PS50404"/>
    </source>
</evidence>
<dbReference type="InterPro" id="IPR004045">
    <property type="entry name" value="Glutathione_S-Trfase_N"/>
</dbReference>
<dbReference type="InterPro" id="IPR010987">
    <property type="entry name" value="Glutathione-S-Trfase_C-like"/>
</dbReference>
<dbReference type="CDD" id="cd03051">
    <property type="entry name" value="GST_N_GTT2_like"/>
    <property type="match status" value="1"/>
</dbReference>
<dbReference type="EMBL" id="CP049056">
    <property type="protein sequence ID" value="QIE55856.1"/>
    <property type="molecule type" value="Genomic_DNA"/>
</dbReference>
<dbReference type="SUPFAM" id="SSF47616">
    <property type="entry name" value="GST C-terminal domain-like"/>
    <property type="match status" value="1"/>
</dbReference>
<dbReference type="Gene3D" id="3.40.30.10">
    <property type="entry name" value="Glutaredoxin"/>
    <property type="match status" value="1"/>
</dbReference>
<dbReference type="PANTHER" id="PTHR44051">
    <property type="entry name" value="GLUTATHIONE S-TRANSFERASE-RELATED"/>
    <property type="match status" value="1"/>
</dbReference>
<gene>
    <name evidence="3" type="ORF">G5B40_10575</name>
</gene>
<feature type="domain" description="GST N-terminal" evidence="1">
    <location>
        <begin position="5"/>
        <end position="87"/>
    </location>
</feature>
<dbReference type="InterPro" id="IPR040079">
    <property type="entry name" value="Glutathione_S-Trfase"/>
</dbReference>
<sequence length="209" mass="23628">MSLPTLVRIFESHRAPNPRRVSIFLAEKRVEVERVEVDIMAGEHFADAHRKKAGSHHVPVAELSDGSFLTETVAICRYVEALHPEPNLMGADAKETAVIEMWQRRMEFSVLQNIAFVARHTIPAMQALEHEQVPEWGRACASRMEEALKGLDERLRESPFIAGARFTIADITAWVALDFMRVLRRGPPDGCEALLEWHDRVKARPSATV</sequence>
<dbReference type="AlphaFoldDB" id="A0A7L5C017"/>
<evidence type="ECO:0000313" key="4">
    <source>
        <dbReference type="Proteomes" id="UP000503336"/>
    </source>
</evidence>
<reference evidence="3 4" key="1">
    <citation type="submission" date="2020-02" db="EMBL/GenBank/DDBJ databases">
        <title>complete genome sequence of Rhodobacteraceae bacterium.</title>
        <authorList>
            <person name="Park J."/>
            <person name="Kim Y.-S."/>
            <person name="Kim K.-H."/>
        </authorList>
    </citation>
    <scope>NUCLEOTIDE SEQUENCE [LARGE SCALE GENOMIC DNA]</scope>
    <source>
        <strain evidence="3 4">RR4-56</strain>
    </source>
</reference>
<keyword evidence="4" id="KW-1185">Reference proteome</keyword>
<proteinExistence type="predicted"/>
<dbReference type="PROSITE" id="PS50404">
    <property type="entry name" value="GST_NTER"/>
    <property type="match status" value="1"/>
</dbReference>
<organism evidence="3 4">
    <name type="scientific">Pikeienuella piscinae</name>
    <dbReference type="NCBI Taxonomy" id="2748098"/>
    <lineage>
        <taxon>Bacteria</taxon>
        <taxon>Pseudomonadati</taxon>
        <taxon>Pseudomonadota</taxon>
        <taxon>Alphaproteobacteria</taxon>
        <taxon>Rhodobacterales</taxon>
        <taxon>Paracoccaceae</taxon>
        <taxon>Pikeienuella</taxon>
    </lineage>
</organism>
<protein>
    <submittedName>
        <fullName evidence="3">Glutathione S-transferase</fullName>
    </submittedName>
</protein>
<dbReference type="Pfam" id="PF13410">
    <property type="entry name" value="GST_C_2"/>
    <property type="match status" value="1"/>
</dbReference>
<dbReference type="GO" id="GO:0016740">
    <property type="term" value="F:transferase activity"/>
    <property type="evidence" value="ECO:0007669"/>
    <property type="project" value="UniProtKB-KW"/>
</dbReference>
<dbReference type="InterPro" id="IPR036282">
    <property type="entry name" value="Glutathione-S-Trfase_C_sf"/>
</dbReference>
<dbReference type="PROSITE" id="PS50405">
    <property type="entry name" value="GST_CTER"/>
    <property type="match status" value="1"/>
</dbReference>
<dbReference type="Pfam" id="PF13417">
    <property type="entry name" value="GST_N_3"/>
    <property type="match status" value="1"/>
</dbReference>
<accession>A0A7L5C017</accession>
<dbReference type="SUPFAM" id="SSF52833">
    <property type="entry name" value="Thioredoxin-like"/>
    <property type="match status" value="1"/>
</dbReference>